<proteinExistence type="predicted"/>
<reference evidence="2 4" key="1">
    <citation type="submission" date="2014-07" db="EMBL/GenBank/DDBJ databases">
        <title>Porphyromonadaceae bacterium OUH 308042 = ATCC BAA-2681 = DSM 28342 draft genome.</title>
        <authorList>
            <person name="Sydenham T.V."/>
            <person name="Hasman H."/>
            <person name="Justensen U.S."/>
        </authorList>
    </citation>
    <scope>NUCLEOTIDE SEQUENCE [LARGE SCALE GENOMIC DNA]</scope>
    <source>
        <strain evidence="2 4">OUH 308042</strain>
    </source>
</reference>
<sequence>MDSRTIWDNVAIYLKALLRLERHLRIENNRFKWEVKEGAELRMTQNIFEYVTDRWEEYNDLLETGRYEIEQEKMSDPYYVVPKSIYITREKAYTPFFKKASRE</sequence>
<gene>
    <name evidence="2" type="ORF">BA92_05420</name>
    <name evidence="1" type="ORF">IE90_11460</name>
</gene>
<dbReference type="OrthoDB" id="9963441at2"/>
<accession>A0A0C3NIC7</accession>
<organism evidence="2 4">
    <name type="scientific">Sanguibacteroides justesenii</name>
    <dbReference type="NCBI Taxonomy" id="1547597"/>
    <lineage>
        <taxon>Bacteria</taxon>
        <taxon>Pseudomonadati</taxon>
        <taxon>Bacteroidota</taxon>
        <taxon>Bacteroidia</taxon>
        <taxon>Bacteroidales</taxon>
        <taxon>Porphyromonadaceae</taxon>
        <taxon>Sanguibacteroides</taxon>
    </lineage>
</organism>
<reference evidence="1 3" key="2">
    <citation type="submission" date="2014-07" db="EMBL/GenBank/DDBJ databases">
        <title>Porphyromonadaceae bacterium OUH 334697 = ATCC BAA-2682 = DSM 28341 draft genome.</title>
        <authorList>
            <person name="Sydenham T.V."/>
            <person name="Hasman H."/>
            <person name="Justesen U.S."/>
        </authorList>
    </citation>
    <scope>NUCLEOTIDE SEQUENCE [LARGE SCALE GENOMIC DNA]</scope>
    <source>
        <strain evidence="1 3">OUH 334697</strain>
    </source>
</reference>
<dbReference type="RefSeq" id="WP_041503910.1">
    <property type="nucleotide sequence ID" value="NZ_JPIT01000031.1"/>
</dbReference>
<dbReference type="AlphaFoldDB" id="A0A0C3NIC7"/>
<dbReference type="EMBL" id="JPIT01000031">
    <property type="protein sequence ID" value="KIO43723.1"/>
    <property type="molecule type" value="Genomic_DNA"/>
</dbReference>
<evidence type="ECO:0000313" key="2">
    <source>
        <dbReference type="EMBL" id="KIO45887.1"/>
    </source>
</evidence>
<evidence type="ECO:0000313" key="3">
    <source>
        <dbReference type="Proteomes" id="UP000031937"/>
    </source>
</evidence>
<protein>
    <submittedName>
        <fullName evidence="2">Uncharacterized protein</fullName>
    </submittedName>
</protein>
<keyword evidence="4" id="KW-1185">Reference proteome</keyword>
<evidence type="ECO:0000313" key="1">
    <source>
        <dbReference type="EMBL" id="KIO43723.1"/>
    </source>
</evidence>
<dbReference type="Proteomes" id="UP000031980">
    <property type="component" value="Unassembled WGS sequence"/>
</dbReference>
<comment type="caution">
    <text evidence="2">The sequence shown here is derived from an EMBL/GenBank/DDBJ whole genome shotgun (WGS) entry which is preliminary data.</text>
</comment>
<dbReference type="EMBL" id="JPIU01000037">
    <property type="protein sequence ID" value="KIO45887.1"/>
    <property type="molecule type" value="Genomic_DNA"/>
</dbReference>
<evidence type="ECO:0000313" key="4">
    <source>
        <dbReference type="Proteomes" id="UP000031980"/>
    </source>
</evidence>
<dbReference type="Proteomes" id="UP000031937">
    <property type="component" value="Unassembled WGS sequence"/>
</dbReference>
<name>A0A0C3NIC7_9PORP</name>